<dbReference type="FunFam" id="3.30.70.1430:FF:000001">
    <property type="entry name" value="Efflux pump membrane transporter"/>
    <property type="match status" value="1"/>
</dbReference>
<evidence type="ECO:0000256" key="1">
    <source>
        <dbReference type="ARBA" id="ARBA00004429"/>
    </source>
</evidence>
<dbReference type="FunFam" id="1.20.1640.10:FF:000002">
    <property type="entry name" value="Efflux pump membrane transporter"/>
    <property type="match status" value="1"/>
</dbReference>
<evidence type="ECO:0000256" key="4">
    <source>
        <dbReference type="ARBA" id="ARBA00022475"/>
    </source>
</evidence>
<dbReference type="InterPro" id="IPR004764">
    <property type="entry name" value="MdtF-like"/>
</dbReference>
<feature type="transmembrane region" description="Helical" evidence="9">
    <location>
        <begin position="437"/>
        <end position="458"/>
    </location>
</feature>
<dbReference type="Gene3D" id="3.30.70.1440">
    <property type="entry name" value="Multidrug efflux transporter AcrB pore domain"/>
    <property type="match status" value="1"/>
</dbReference>
<dbReference type="SUPFAM" id="SSF82714">
    <property type="entry name" value="Multidrug efflux transporter AcrB TolC docking domain, DN and DC subdomains"/>
    <property type="match status" value="2"/>
</dbReference>
<name>A0AAW6BDL7_9GAMM</name>
<dbReference type="FunFam" id="3.30.2090.10:FF:000002">
    <property type="entry name" value="Efflux pump membrane transporter"/>
    <property type="match status" value="1"/>
</dbReference>
<evidence type="ECO:0000256" key="6">
    <source>
        <dbReference type="ARBA" id="ARBA00022692"/>
    </source>
</evidence>
<evidence type="ECO:0000256" key="8">
    <source>
        <dbReference type="ARBA" id="ARBA00023136"/>
    </source>
</evidence>
<feature type="transmembrane region" description="Helical" evidence="9">
    <location>
        <begin position="540"/>
        <end position="558"/>
    </location>
</feature>
<keyword evidence="5 9" id="KW-0997">Cell inner membrane</keyword>
<dbReference type="FunFam" id="3.30.70.1430:FF:000002">
    <property type="entry name" value="Efflux pump membrane transporter"/>
    <property type="match status" value="1"/>
</dbReference>
<feature type="transmembrane region" description="Helical" evidence="9">
    <location>
        <begin position="927"/>
        <end position="948"/>
    </location>
</feature>
<dbReference type="Gene3D" id="1.20.1640.10">
    <property type="entry name" value="Multidrug efflux transporter AcrB transmembrane domain"/>
    <property type="match status" value="2"/>
</dbReference>
<dbReference type="RefSeq" id="WP_113040823.1">
    <property type="nucleotide sequence ID" value="NZ_CAWQKC010000223.1"/>
</dbReference>
<dbReference type="Gene3D" id="3.30.2090.10">
    <property type="entry name" value="Multidrug efflux transporter AcrB TolC docking domain, DN and DC subdomains"/>
    <property type="match status" value="2"/>
</dbReference>
<dbReference type="NCBIfam" id="TIGR00915">
    <property type="entry name" value="2A0602"/>
    <property type="match status" value="1"/>
</dbReference>
<dbReference type="SUPFAM" id="SSF82693">
    <property type="entry name" value="Multidrug efflux transporter AcrB pore domain, PN1, PN2, PC1 and PC2 subdomains"/>
    <property type="match status" value="3"/>
</dbReference>
<comment type="caution">
    <text evidence="9">Lacks conserved residue(s) required for the propagation of feature annotation.</text>
</comment>
<feature type="transmembrane region" description="Helical" evidence="9">
    <location>
        <begin position="877"/>
        <end position="894"/>
    </location>
</feature>
<dbReference type="GO" id="GO:0009636">
    <property type="term" value="P:response to toxic substance"/>
    <property type="evidence" value="ECO:0007669"/>
    <property type="project" value="UniProtKB-ARBA"/>
</dbReference>
<dbReference type="Proteomes" id="UP001212996">
    <property type="component" value="Unassembled WGS sequence"/>
</dbReference>
<feature type="transmembrane region" description="Helical" evidence="9">
    <location>
        <begin position="901"/>
        <end position="921"/>
    </location>
</feature>
<evidence type="ECO:0000313" key="10">
    <source>
        <dbReference type="EMBL" id="MDB6370566.1"/>
    </source>
</evidence>
<evidence type="ECO:0000256" key="9">
    <source>
        <dbReference type="RuleBase" id="RU364070"/>
    </source>
</evidence>
<reference evidence="10" key="1">
    <citation type="submission" date="2023-01" db="EMBL/GenBank/DDBJ databases">
        <title>Genome sequencing of Photorhabdus bodei 09-20.</title>
        <authorList>
            <person name="Kalindamar S."/>
            <person name="Kumru S."/>
        </authorList>
    </citation>
    <scope>NUCLEOTIDE SEQUENCE</scope>
    <source>
        <strain evidence="10">09-20</strain>
    </source>
</reference>
<dbReference type="PANTHER" id="PTHR32063">
    <property type="match status" value="1"/>
</dbReference>
<dbReference type="GO" id="GO:0005886">
    <property type="term" value="C:plasma membrane"/>
    <property type="evidence" value="ECO:0007669"/>
    <property type="project" value="UniProtKB-SubCell"/>
</dbReference>
<dbReference type="Gene3D" id="3.30.70.1320">
    <property type="entry name" value="Multidrug efflux transporter AcrB pore domain like"/>
    <property type="match status" value="1"/>
</dbReference>
<dbReference type="FunFam" id="1.20.1640.10:FF:000001">
    <property type="entry name" value="Efflux pump membrane transporter"/>
    <property type="match status" value="1"/>
</dbReference>
<feature type="transmembrane region" description="Helical" evidence="9">
    <location>
        <begin position="366"/>
        <end position="390"/>
    </location>
</feature>
<evidence type="ECO:0000256" key="2">
    <source>
        <dbReference type="ARBA" id="ARBA00010942"/>
    </source>
</evidence>
<feature type="transmembrane region" description="Helical" evidence="9">
    <location>
        <begin position="977"/>
        <end position="997"/>
    </location>
</feature>
<dbReference type="GO" id="GO:0015562">
    <property type="term" value="F:efflux transmembrane transporter activity"/>
    <property type="evidence" value="ECO:0007669"/>
    <property type="project" value="InterPro"/>
</dbReference>
<feature type="transmembrane region" description="Helical" evidence="9">
    <location>
        <begin position="470"/>
        <end position="497"/>
    </location>
</feature>
<sequence length="1049" mass="114049">MPKFFIDRPIFAWVIAIITMLAGLLAIMKLPVAQYPTIAPPAISISATYPGADATTVQNTVTQVIEQNMNGIDNLVYMSSDSDSAGNMNITLTFEAGTDPDIAQVQVQNKLQLAMPLLPQEVQQQGIRVDKSTSSFLMVAGFISEDGSMSQDDISDYVGATVKDPLSRVTGVGDTMLFGNQYAMRIWLNPDKLINYKMTTLDIINAIKAQNNQIAAGQLGGTPPVPGQRLNASIIAQTRLTSPEEFSNILLRVNTDGSQVRLKDVAKVELGAESYNIIARYNGKPAAGIGVKLATGANALDTSKAVKEALKNMEPFFPHGLKIVYPYDTTPFVKISINEVVKTLVEAIMLVFVVMYLFLQNFRATLIPTIAVPVVLLGTFAILATFGYSINTLTMFAMVLAIGLLVDDAIVVVENVERVMQEEGLSPKEATKKSMGQIQSALVGIAMVLSAVFIPMAFFGGSTGAIYRQFSITIVSAMVLSVLVALILTPALCATMLKPIAKGSHGKQTGFFGWFNRIFDKSTHHYTDSIGRILRNTGRYLVIYVFLVAGMAVMFTRLPSSFLPEEDQGVLLTMVQLPAGATQEQTEKVLDKISDYFNTEEKDRVVSVFTVSGFGFSGQGQNTGLGFISLKDWGERPGAENKVPAIVARASAHFQKIKEGMVFAFNIPAIVELGSATGFDFELIDKANLGHDKLTEARNQLLGMIQQHPDMLVGVRPNGQEDTPQYRIRIDQEKAEALGVSIVDINSTLSTMFGSNYVNDFIDRGRVKKVYVQSEAPYRMLPSDIYKLYVRNKQGEMVPFSAFTDTSKEPWTYGSPRLERYNGLPSMEILGEAAPGKSTGDAMALMEELASQLPNGIGFDWTGMSYQERLSGNQAPALYALSLIVVFLCLAALYESWSIPFSVMLVVPLGIVGALLATTFRGLDNDVYFKVGLLTTIGLSAKNAILIVEFAKDLMEKEGKGLIEATLDAVRMRLRPILMTSLAFMLGVIPLVLSNGAGSGSQNAVGTGVLGGMIAATSLAIFFVPVFFVVIRRRFSKKAEEIELASESH</sequence>
<organism evidence="10 11">
    <name type="scientific">Photorhabdus bodei</name>
    <dbReference type="NCBI Taxonomy" id="2029681"/>
    <lineage>
        <taxon>Bacteria</taxon>
        <taxon>Pseudomonadati</taxon>
        <taxon>Pseudomonadota</taxon>
        <taxon>Gammaproteobacteria</taxon>
        <taxon>Enterobacterales</taxon>
        <taxon>Morganellaceae</taxon>
        <taxon>Photorhabdus</taxon>
    </lineage>
</organism>
<gene>
    <name evidence="10" type="ORF">PH362_00950</name>
</gene>
<dbReference type="FunFam" id="3.30.2090.10:FF:000001">
    <property type="entry name" value="Efflux pump membrane transporter"/>
    <property type="match status" value="1"/>
</dbReference>
<keyword evidence="6 9" id="KW-0812">Transmembrane</keyword>
<dbReference type="NCBIfam" id="NF000282">
    <property type="entry name" value="RND_permease_1"/>
    <property type="match status" value="1"/>
</dbReference>
<feature type="transmembrane region" description="Helical" evidence="9">
    <location>
        <begin position="12"/>
        <end position="32"/>
    </location>
</feature>
<comment type="similarity">
    <text evidence="2 9">Belongs to the resistance-nodulation-cell division (RND) (TC 2.A.6) family.</text>
</comment>
<proteinExistence type="inferred from homology"/>
<keyword evidence="3 9" id="KW-0813">Transport</keyword>
<evidence type="ECO:0000313" key="11">
    <source>
        <dbReference type="Proteomes" id="UP001212996"/>
    </source>
</evidence>
<dbReference type="InterPro" id="IPR027463">
    <property type="entry name" value="AcrB_DN_DC_subdom"/>
</dbReference>
<keyword evidence="4" id="KW-1003">Cell membrane</keyword>
<dbReference type="AlphaFoldDB" id="A0AAW6BDL7"/>
<keyword evidence="7 9" id="KW-1133">Transmembrane helix</keyword>
<dbReference type="InterPro" id="IPR001036">
    <property type="entry name" value="Acrflvin-R"/>
</dbReference>
<dbReference type="SUPFAM" id="SSF82866">
    <property type="entry name" value="Multidrug efflux transporter AcrB transmembrane domain"/>
    <property type="match status" value="2"/>
</dbReference>
<comment type="caution">
    <text evidence="10">The sequence shown here is derived from an EMBL/GenBank/DDBJ whole genome shotgun (WGS) entry which is preliminary data.</text>
</comment>
<dbReference type="Pfam" id="PF00873">
    <property type="entry name" value="ACR_tran"/>
    <property type="match status" value="1"/>
</dbReference>
<evidence type="ECO:0000256" key="5">
    <source>
        <dbReference type="ARBA" id="ARBA00022519"/>
    </source>
</evidence>
<feature type="transmembrane region" description="Helical" evidence="9">
    <location>
        <begin position="340"/>
        <end position="359"/>
    </location>
</feature>
<dbReference type="PRINTS" id="PR00702">
    <property type="entry name" value="ACRIFLAVINRP"/>
</dbReference>
<dbReference type="GO" id="GO:0042910">
    <property type="term" value="F:xenobiotic transmembrane transporter activity"/>
    <property type="evidence" value="ECO:0007669"/>
    <property type="project" value="TreeGrafter"/>
</dbReference>
<evidence type="ECO:0000256" key="3">
    <source>
        <dbReference type="ARBA" id="ARBA00022448"/>
    </source>
</evidence>
<dbReference type="PANTHER" id="PTHR32063:SF13">
    <property type="entry name" value="MULTIDRUG EFFLUX PUMP SUBUNIT ACRB-RELATED"/>
    <property type="match status" value="1"/>
</dbReference>
<feature type="transmembrane region" description="Helical" evidence="9">
    <location>
        <begin position="1009"/>
        <end position="1031"/>
    </location>
</feature>
<keyword evidence="8 9" id="KW-0472">Membrane</keyword>
<comment type="subcellular location">
    <subcellularLocation>
        <location evidence="1 9">Cell inner membrane</location>
        <topology evidence="1 9">Multi-pass membrane protein</topology>
    </subcellularLocation>
</comment>
<dbReference type="Gene3D" id="3.30.70.1430">
    <property type="entry name" value="Multidrug efflux transporter AcrB pore domain"/>
    <property type="match status" value="2"/>
</dbReference>
<accession>A0AAW6BDL7</accession>
<protein>
    <recommendedName>
        <fullName evidence="9">Efflux pump membrane transporter</fullName>
    </recommendedName>
</protein>
<dbReference type="EMBL" id="JAQMFO010000001">
    <property type="protein sequence ID" value="MDB6370566.1"/>
    <property type="molecule type" value="Genomic_DNA"/>
</dbReference>
<evidence type="ECO:0000256" key="7">
    <source>
        <dbReference type="ARBA" id="ARBA00022989"/>
    </source>
</evidence>